<organism evidence="9 10">
    <name type="scientific">Nonomuraea recticatena</name>
    <dbReference type="NCBI Taxonomy" id="46178"/>
    <lineage>
        <taxon>Bacteria</taxon>
        <taxon>Bacillati</taxon>
        <taxon>Actinomycetota</taxon>
        <taxon>Actinomycetes</taxon>
        <taxon>Streptosporangiales</taxon>
        <taxon>Streptosporangiaceae</taxon>
        <taxon>Nonomuraea</taxon>
    </lineage>
</organism>
<evidence type="ECO:0000313" key="9">
    <source>
        <dbReference type="EMBL" id="GAA2676950.1"/>
    </source>
</evidence>
<dbReference type="Proteomes" id="UP001501666">
    <property type="component" value="Unassembled WGS sequence"/>
</dbReference>
<evidence type="ECO:0000259" key="7">
    <source>
        <dbReference type="Pfam" id="PF08281"/>
    </source>
</evidence>
<dbReference type="Pfam" id="PF20239">
    <property type="entry name" value="DUF6596"/>
    <property type="match status" value="1"/>
</dbReference>
<dbReference type="InterPro" id="IPR024072">
    <property type="entry name" value="DHFR-like_dom_sf"/>
</dbReference>
<evidence type="ECO:0000259" key="8">
    <source>
        <dbReference type="Pfam" id="PF20239"/>
    </source>
</evidence>
<feature type="domain" description="DUF6596" evidence="8">
    <location>
        <begin position="290"/>
        <end position="387"/>
    </location>
</feature>
<keyword evidence="10" id="KW-1185">Reference proteome</keyword>
<comment type="caution">
    <text evidence="9">The sequence shown here is derived from an EMBL/GenBank/DDBJ whole genome shotgun (WGS) entry which is preliminary data.</text>
</comment>
<dbReference type="PANTHER" id="PTHR47756:SF2">
    <property type="entry name" value="BLL6612 PROTEIN"/>
    <property type="match status" value="1"/>
</dbReference>
<evidence type="ECO:0000256" key="5">
    <source>
        <dbReference type="SAM" id="MobiDB-lite"/>
    </source>
</evidence>
<evidence type="ECO:0000256" key="4">
    <source>
        <dbReference type="ARBA" id="ARBA00023163"/>
    </source>
</evidence>
<comment type="similarity">
    <text evidence="1">Belongs to the sigma-70 factor family. ECF subfamily.</text>
</comment>
<dbReference type="SUPFAM" id="SSF53597">
    <property type="entry name" value="Dihydrofolate reductase-like"/>
    <property type="match status" value="1"/>
</dbReference>
<evidence type="ECO:0000259" key="6">
    <source>
        <dbReference type="Pfam" id="PF01872"/>
    </source>
</evidence>
<dbReference type="InterPro" id="IPR013249">
    <property type="entry name" value="RNA_pol_sigma70_r4_t2"/>
</dbReference>
<dbReference type="Pfam" id="PF08281">
    <property type="entry name" value="Sigma70_r4_2"/>
    <property type="match status" value="1"/>
</dbReference>
<name>A0ABP6EYG4_9ACTN</name>
<evidence type="ECO:0000313" key="10">
    <source>
        <dbReference type="Proteomes" id="UP001501666"/>
    </source>
</evidence>
<evidence type="ECO:0000256" key="1">
    <source>
        <dbReference type="ARBA" id="ARBA00010641"/>
    </source>
</evidence>
<keyword evidence="3" id="KW-0731">Sigma factor</keyword>
<keyword evidence="4" id="KW-0804">Transcription</keyword>
<keyword evidence="2" id="KW-0805">Transcription regulation</keyword>
<feature type="domain" description="RNA polymerase sigma factor 70 region 4 type 2" evidence="7">
    <location>
        <begin position="222"/>
        <end position="272"/>
    </location>
</feature>
<proteinExistence type="inferred from homology"/>
<evidence type="ECO:0000256" key="3">
    <source>
        <dbReference type="ARBA" id="ARBA00023082"/>
    </source>
</evidence>
<reference evidence="10" key="1">
    <citation type="journal article" date="2019" name="Int. J. Syst. Evol. Microbiol.">
        <title>The Global Catalogue of Microorganisms (GCM) 10K type strain sequencing project: providing services to taxonomists for standard genome sequencing and annotation.</title>
        <authorList>
            <consortium name="The Broad Institute Genomics Platform"/>
            <consortium name="The Broad Institute Genome Sequencing Center for Infectious Disease"/>
            <person name="Wu L."/>
            <person name="Ma J."/>
        </authorList>
    </citation>
    <scope>NUCLEOTIDE SEQUENCE [LARGE SCALE GENOMIC DNA]</scope>
    <source>
        <strain evidence="10">JCM 6835</strain>
    </source>
</reference>
<feature type="region of interest" description="Disordered" evidence="5">
    <location>
        <begin position="1"/>
        <end position="26"/>
    </location>
</feature>
<feature type="domain" description="Bacterial bifunctional deaminase-reductase C-terminal" evidence="6">
    <location>
        <begin position="1"/>
        <end position="162"/>
    </location>
</feature>
<dbReference type="PANTHER" id="PTHR47756">
    <property type="entry name" value="BLL6612 PROTEIN-RELATED"/>
    <property type="match status" value="1"/>
</dbReference>
<sequence>MTTFVSLDGVMQAPGGGDEDRDGGFEHGGWAVPHMDQQLIQRMAALVGRAGALLLGRRAYDTFAATWPLADADDPIGARMNSLRKYVASRTLESVSWQNSTLLTGDVAKAVGELKQGEGGEIQVHGSGRLIQTLLAHDLVDSFHVLVFPVLLGSGKRLFADGVPDRPGAWLTVAARHNALDALRRARTLRSKLHLLVEPEAVTGQDAAAGPQVHDDRLRLVFLCCHPALATETQVALTLRLVCGVPTAHVAGAFLVSEPTMAARITRAKKKIAAARIPFRMPAADELPERLDAVLTTIHLLFTTGHTAPEGPSLTRTDLEGRALELARMLHGLMPGEREVRGLLALLLANHARRATRTGGDGRLLPLAGQDRSAWDQEAIAQAHELVLGALGGGDPGRFALQAAIAALHASAPTYDDTDWPQILLLYDRLVQVWPSPVVALNRAVVVAMVAGPASALAEIEALEQDERLAGYRYLPAIKADLLRRLGREADAAVAYERALSLAGNDAERAFLAGRLAEVGPGR</sequence>
<dbReference type="SUPFAM" id="SSF88659">
    <property type="entry name" value="Sigma3 and sigma4 domains of RNA polymerase sigma factors"/>
    <property type="match status" value="1"/>
</dbReference>
<gene>
    <name evidence="9" type="ORF">GCM10010412_059330</name>
</gene>
<dbReference type="InterPro" id="IPR002734">
    <property type="entry name" value="RibDG_C"/>
</dbReference>
<dbReference type="EMBL" id="BAAATE010000018">
    <property type="protein sequence ID" value="GAA2676950.1"/>
    <property type="molecule type" value="Genomic_DNA"/>
</dbReference>
<accession>A0ABP6EYG4</accession>
<dbReference type="Gene3D" id="3.40.430.10">
    <property type="entry name" value="Dihydrofolate Reductase, subunit A"/>
    <property type="match status" value="1"/>
</dbReference>
<dbReference type="InterPro" id="IPR013324">
    <property type="entry name" value="RNA_pol_sigma_r3/r4-like"/>
</dbReference>
<dbReference type="Pfam" id="PF01872">
    <property type="entry name" value="RibD_C"/>
    <property type="match status" value="1"/>
</dbReference>
<protein>
    <submittedName>
        <fullName evidence="9">Uncharacterized protein</fullName>
    </submittedName>
</protein>
<dbReference type="InterPro" id="IPR046531">
    <property type="entry name" value="DUF6596"/>
</dbReference>
<evidence type="ECO:0000256" key="2">
    <source>
        <dbReference type="ARBA" id="ARBA00023015"/>
    </source>
</evidence>